<keyword evidence="3" id="KW-1185">Reference proteome</keyword>
<evidence type="ECO:0000259" key="1">
    <source>
        <dbReference type="PROSITE" id="PS50853"/>
    </source>
</evidence>
<comment type="caution">
    <text evidence="2">The sequence shown here is derived from an EMBL/GenBank/DDBJ whole genome shotgun (WGS) entry which is preliminary data.</text>
</comment>
<dbReference type="InterPro" id="IPR013783">
    <property type="entry name" value="Ig-like_fold"/>
</dbReference>
<gene>
    <name evidence="2" type="ORF">GBAR_LOCUS29676</name>
</gene>
<reference evidence="2" key="1">
    <citation type="submission" date="2023-03" db="EMBL/GenBank/DDBJ databases">
        <authorList>
            <person name="Steffen K."/>
            <person name="Cardenas P."/>
        </authorList>
    </citation>
    <scope>NUCLEOTIDE SEQUENCE</scope>
</reference>
<dbReference type="InterPro" id="IPR003961">
    <property type="entry name" value="FN3_dom"/>
</dbReference>
<organism evidence="2 3">
    <name type="scientific">Geodia barretti</name>
    <name type="common">Barrett's horny sponge</name>
    <dbReference type="NCBI Taxonomy" id="519541"/>
    <lineage>
        <taxon>Eukaryota</taxon>
        <taxon>Metazoa</taxon>
        <taxon>Porifera</taxon>
        <taxon>Demospongiae</taxon>
        <taxon>Heteroscleromorpha</taxon>
        <taxon>Tetractinellida</taxon>
        <taxon>Astrophorina</taxon>
        <taxon>Geodiidae</taxon>
        <taxon>Geodia</taxon>
    </lineage>
</organism>
<accession>A0AA35XKH3</accession>
<dbReference type="InterPro" id="IPR036116">
    <property type="entry name" value="FN3_sf"/>
</dbReference>
<evidence type="ECO:0000313" key="3">
    <source>
        <dbReference type="Proteomes" id="UP001174909"/>
    </source>
</evidence>
<protein>
    <recommendedName>
        <fullName evidence="1">Fibronectin type-III domain-containing protein</fullName>
    </recommendedName>
</protein>
<dbReference type="AlphaFoldDB" id="A0AA35XKH3"/>
<dbReference type="Gene3D" id="2.60.40.10">
    <property type="entry name" value="Immunoglobulins"/>
    <property type="match status" value="1"/>
</dbReference>
<dbReference type="PROSITE" id="PS50853">
    <property type="entry name" value="FN3"/>
    <property type="match status" value="1"/>
</dbReference>
<dbReference type="Proteomes" id="UP001174909">
    <property type="component" value="Unassembled WGS sequence"/>
</dbReference>
<dbReference type="Pfam" id="PF00041">
    <property type="entry name" value="fn3"/>
    <property type="match status" value="1"/>
</dbReference>
<sequence>MRAFLLEAPTNAPEMFKAVAGERYVVFSWSPHVTHLHGAIDNYTLSCSPSPSSLPQSPSSQSGSLTATGFSPNTLYFCSLTPNNLWGSGPPARANLSYTYFQLRLKGGLPCTEVIATLTEQKLDDVRAAVLEQLEASCAECASENINRQSFSCFEESPSFLTYRARLEGTSATDSGSLISLIEAWVRGGGASVIVTGVLMIVDSRCSVAISSPGEPECSRPTTTSPTPHITSNFRHFIYSELC</sequence>
<dbReference type="SUPFAM" id="SSF49265">
    <property type="entry name" value="Fibronectin type III"/>
    <property type="match status" value="1"/>
</dbReference>
<feature type="domain" description="Fibronectin type-III" evidence="1">
    <location>
        <begin position="8"/>
        <end position="102"/>
    </location>
</feature>
<proteinExistence type="predicted"/>
<dbReference type="EMBL" id="CASHTH010004171">
    <property type="protein sequence ID" value="CAI8054372.1"/>
    <property type="molecule type" value="Genomic_DNA"/>
</dbReference>
<evidence type="ECO:0000313" key="2">
    <source>
        <dbReference type="EMBL" id="CAI8054372.1"/>
    </source>
</evidence>
<name>A0AA35XKH3_GEOBA</name>